<dbReference type="Gene3D" id="3.40.50.300">
    <property type="entry name" value="P-loop containing nucleotide triphosphate hydrolases"/>
    <property type="match status" value="1"/>
</dbReference>
<reference evidence="11" key="1">
    <citation type="journal article" date="2015" name="Nat. Genet.">
        <title>The pineapple genome and the evolution of CAM photosynthesis.</title>
        <authorList>
            <person name="Ming R."/>
            <person name="VanBuren R."/>
            <person name="Wai C.M."/>
            <person name="Tang H."/>
            <person name="Schatz M.C."/>
            <person name="Bowers J.E."/>
            <person name="Lyons E."/>
            <person name="Wang M.L."/>
            <person name="Chen J."/>
            <person name="Biggers E."/>
            <person name="Zhang J."/>
            <person name="Huang L."/>
            <person name="Zhang L."/>
            <person name="Miao W."/>
            <person name="Zhang J."/>
            <person name="Ye Z."/>
            <person name="Miao C."/>
            <person name="Lin Z."/>
            <person name="Wang H."/>
            <person name="Zhou H."/>
            <person name="Yim W.C."/>
            <person name="Priest H.D."/>
            <person name="Zheng C."/>
            <person name="Woodhouse M."/>
            <person name="Edger P.P."/>
            <person name="Guyot R."/>
            <person name="Guo H.B."/>
            <person name="Guo H."/>
            <person name="Zheng G."/>
            <person name="Singh R."/>
            <person name="Sharma A."/>
            <person name="Min X."/>
            <person name="Zheng Y."/>
            <person name="Lee H."/>
            <person name="Gurtowski J."/>
            <person name="Sedlazeck F.J."/>
            <person name="Harkess A."/>
            <person name="McKain M.R."/>
            <person name="Liao Z."/>
            <person name="Fang J."/>
            <person name="Liu J."/>
            <person name="Zhang X."/>
            <person name="Zhang Q."/>
            <person name="Hu W."/>
            <person name="Qin Y."/>
            <person name="Wang K."/>
            <person name="Chen L.Y."/>
            <person name="Shirley N."/>
            <person name="Lin Y.R."/>
            <person name="Liu L.Y."/>
            <person name="Hernandez A.G."/>
            <person name="Wright C.L."/>
            <person name="Bulone V."/>
            <person name="Tuskan G.A."/>
            <person name="Heath K."/>
            <person name="Zee F."/>
            <person name="Moore P.H."/>
            <person name="Sunkar R."/>
            <person name="Leebens-Mack J.H."/>
            <person name="Mockler T."/>
            <person name="Bennetzen J.L."/>
            <person name="Freeling M."/>
            <person name="Sankoff D."/>
            <person name="Paterson A.H."/>
            <person name="Zhu X."/>
            <person name="Yang X."/>
            <person name="Smith J.A."/>
            <person name="Cushman J.C."/>
            <person name="Paull R.E."/>
            <person name="Yu Q."/>
        </authorList>
    </citation>
    <scope>NUCLEOTIDE SEQUENCE [LARGE SCALE GENOMIC DNA]</scope>
    <source>
        <strain evidence="11">cv. F153</strain>
    </source>
</reference>
<dbReference type="Proteomes" id="UP000515123">
    <property type="component" value="Linkage group 9"/>
</dbReference>
<keyword evidence="6" id="KW-0067">ATP-binding</keyword>
<dbReference type="Pfam" id="PF00931">
    <property type="entry name" value="NB-ARC"/>
    <property type="match status" value="1"/>
</dbReference>
<dbReference type="Gene3D" id="3.80.10.10">
    <property type="entry name" value="Ribonuclease Inhibitor"/>
    <property type="match status" value="3"/>
</dbReference>
<feature type="domain" description="Disease resistance N-terminal" evidence="8">
    <location>
        <begin position="27"/>
        <end position="101"/>
    </location>
</feature>
<dbReference type="InterPro" id="IPR036388">
    <property type="entry name" value="WH-like_DNA-bd_sf"/>
</dbReference>
<protein>
    <submittedName>
        <fullName evidence="12">Disease resistance protein At3g14460</fullName>
    </submittedName>
</protein>
<dbReference type="RefSeq" id="XP_020095104.1">
    <property type="nucleotide sequence ID" value="XM_020239515.1"/>
</dbReference>
<accession>A0A6P5FGM4</accession>
<evidence type="ECO:0000256" key="1">
    <source>
        <dbReference type="ARBA" id="ARBA00008894"/>
    </source>
</evidence>
<dbReference type="InterPro" id="IPR032675">
    <property type="entry name" value="LRR_dom_sf"/>
</dbReference>
<dbReference type="InterPro" id="IPR042197">
    <property type="entry name" value="Apaf_helical"/>
</dbReference>
<dbReference type="InterPro" id="IPR058922">
    <property type="entry name" value="WHD_DRP"/>
</dbReference>
<feature type="domain" description="R13L1/DRL21-like LRR repeat region" evidence="10">
    <location>
        <begin position="720"/>
        <end position="844"/>
    </location>
</feature>
<dbReference type="InterPro" id="IPR002182">
    <property type="entry name" value="NB-ARC"/>
</dbReference>
<feature type="domain" description="Disease resistance protein winged helix" evidence="9">
    <location>
        <begin position="458"/>
        <end position="532"/>
    </location>
</feature>
<dbReference type="GO" id="GO:0005524">
    <property type="term" value="F:ATP binding"/>
    <property type="evidence" value="ECO:0007669"/>
    <property type="project" value="UniProtKB-KW"/>
</dbReference>
<dbReference type="Pfam" id="PF23559">
    <property type="entry name" value="WHD_DRP"/>
    <property type="match status" value="1"/>
</dbReference>
<dbReference type="SUPFAM" id="SSF52540">
    <property type="entry name" value="P-loop containing nucleoside triphosphate hydrolases"/>
    <property type="match status" value="1"/>
</dbReference>
<dbReference type="InterPro" id="IPR041118">
    <property type="entry name" value="Rx_N"/>
</dbReference>
<organism evidence="11 12">
    <name type="scientific">Ananas comosus</name>
    <name type="common">Pineapple</name>
    <name type="synonym">Ananas ananas</name>
    <dbReference type="NCBI Taxonomy" id="4615"/>
    <lineage>
        <taxon>Eukaryota</taxon>
        <taxon>Viridiplantae</taxon>
        <taxon>Streptophyta</taxon>
        <taxon>Embryophyta</taxon>
        <taxon>Tracheophyta</taxon>
        <taxon>Spermatophyta</taxon>
        <taxon>Magnoliopsida</taxon>
        <taxon>Liliopsida</taxon>
        <taxon>Poales</taxon>
        <taxon>Bromeliaceae</taxon>
        <taxon>Bromelioideae</taxon>
        <taxon>Ananas</taxon>
    </lineage>
</organism>
<evidence type="ECO:0000259" key="7">
    <source>
        <dbReference type="Pfam" id="PF00931"/>
    </source>
</evidence>
<dbReference type="GeneID" id="109714809"/>
<proteinExistence type="inferred from homology"/>
<dbReference type="PANTHER" id="PTHR36766:SF40">
    <property type="entry name" value="DISEASE RESISTANCE PROTEIN RGA3"/>
    <property type="match status" value="1"/>
</dbReference>
<dbReference type="GO" id="GO:0043531">
    <property type="term" value="F:ADP binding"/>
    <property type="evidence" value="ECO:0007669"/>
    <property type="project" value="InterPro"/>
</dbReference>
<dbReference type="Gene3D" id="1.20.5.4130">
    <property type="match status" value="1"/>
</dbReference>
<evidence type="ECO:0000259" key="8">
    <source>
        <dbReference type="Pfam" id="PF18052"/>
    </source>
</evidence>
<comment type="similarity">
    <text evidence="1">Belongs to the disease resistance NB-LRR family.</text>
</comment>
<evidence type="ECO:0000259" key="10">
    <source>
        <dbReference type="Pfam" id="PF25019"/>
    </source>
</evidence>
<dbReference type="OrthoDB" id="6161812at2759"/>
<evidence type="ECO:0000256" key="2">
    <source>
        <dbReference type="ARBA" id="ARBA00022614"/>
    </source>
</evidence>
<dbReference type="InterPro" id="IPR027417">
    <property type="entry name" value="P-loop_NTPase"/>
</dbReference>
<keyword evidence="5" id="KW-0611">Plant defense</keyword>
<keyword evidence="3" id="KW-0677">Repeat</keyword>
<dbReference type="Pfam" id="PF18052">
    <property type="entry name" value="Rx_N"/>
    <property type="match status" value="1"/>
</dbReference>
<sequence length="1250" mass="141339">MALALVAESAASIVIEKVINTALSYDEECGGPSNMQDEIQRLQQALPQIQAISAAVEGMQNVSTEQNKVLDAWLWQLRDAAERAEDVFDELEYYKLEKRVQARGGSVLNFKRKFTDFAKNMFGNDTLNRLREAVKALDKVAATVGPFLQLASQLYDSNVRCRQEDELRNARATSSFLTESIIYGRDEERDVIVGWLTKPTRDKLENTSAAAGNVSVFAIVGMGGMGKTALTQFVYHDKRVQRCFDLVMWVCVSDRFDAAMLTVKILEAAMVRDSLGDKSLNTIQEILKEKLISKKFLLVLDDVWNDNKILEWDKLVAPLKFGRKGSKILLTTRMDSVANAVARVLQGRKESLKLSGLKEDDFILLFNKHAFAGANIDDHRNLELIGQQIAKKLGGCPLAAKILGGCLNSCMDEKYWRRILNENFLNLQESEDNIRMILRLSYQQLPISSQICFRYCSIFPKDHEFEKNELIYLWIGSGLIKQPTHEKRSLEDIGEEYLNHLARRSLFDIKISEGAFGLKQSYVMHDLLHDLAQFASLGECLRIEGDGSREIPKTIRHIYVKRVNPLMISHLKNLRTLFIHLNKDYDVIVFNEVLKKLKSLRLLQVTADNYKLLDEVGNLIHLRYLSLTPWIDEVFKRYSLPQSICGLQSVCRLYHLEVMKLPATKTEIDDSALVGMSNLVKLRMLDIPARVTAKIPWIGKVTLLQNLDYFYVREECSYKICQLKNLRNLRKLCIDGLQNVRSPQEAIDANLIEKENLDKLSLVWPKNRAGRLEVDGPLLDNLKPHTNLKELEIKGYAGVRSPHWMTAPSLSNITSINLHDCKRWENLSPFGQLPLLKFLCLRHMPAIRKLSCSSRVGGCAFPSLKELKLYDMPNLELFEGEHLFPHLNKFDISSCPSLKGLPALPLTLNQLDIWTVGMTSLPMMQQDCGRGEGRVSCSPSHPALSYLRIGKCPNLTSLDGFILQQQYFPALASLSIKECKNLRLLPKFFFQKLPSLKYLITEMCPNLTTHRILDNRFPETLEKLTLESSGDLGLSLVEAPILAFLTDLKIDGCASITSFPPAEVLPRLMNLYIRNCKELSSLDGLHALPSLESLYIGGCDKLIELSLMQPPIGLDMVSRPSIELRALEIDQQALLLIEPLRSLNSVCSFIIQDGAELTSSTETWLLQNQNSLQILKICKALSLQSFPPILMHLRSLCALSIYDAPLLQSIPELPATMEFLTITGCQPELKEYIKGSGKFANVPYVRITED</sequence>
<keyword evidence="11" id="KW-1185">Reference proteome</keyword>
<keyword evidence="4" id="KW-0547">Nucleotide-binding</keyword>
<gene>
    <name evidence="12" type="primary">LOC109714809</name>
</gene>
<dbReference type="Gene3D" id="1.10.8.430">
    <property type="entry name" value="Helical domain of apoptotic protease-activating factors"/>
    <property type="match status" value="1"/>
</dbReference>
<evidence type="ECO:0000259" key="9">
    <source>
        <dbReference type="Pfam" id="PF23559"/>
    </source>
</evidence>
<keyword evidence="2" id="KW-0433">Leucine-rich repeat</keyword>
<evidence type="ECO:0000313" key="11">
    <source>
        <dbReference type="Proteomes" id="UP000515123"/>
    </source>
</evidence>
<evidence type="ECO:0000256" key="6">
    <source>
        <dbReference type="ARBA" id="ARBA00022840"/>
    </source>
</evidence>
<name>A0A6P5FGM4_ANACO</name>
<dbReference type="Gene3D" id="1.10.10.10">
    <property type="entry name" value="Winged helix-like DNA-binding domain superfamily/Winged helix DNA-binding domain"/>
    <property type="match status" value="1"/>
</dbReference>
<dbReference type="GO" id="GO:0051707">
    <property type="term" value="P:response to other organism"/>
    <property type="evidence" value="ECO:0007669"/>
    <property type="project" value="UniProtKB-ARBA"/>
</dbReference>
<dbReference type="AlphaFoldDB" id="A0A6P5FGM4"/>
<dbReference type="GO" id="GO:0006952">
    <property type="term" value="P:defense response"/>
    <property type="evidence" value="ECO:0007669"/>
    <property type="project" value="UniProtKB-KW"/>
</dbReference>
<dbReference type="PANTHER" id="PTHR36766">
    <property type="entry name" value="PLANT BROAD-SPECTRUM MILDEW RESISTANCE PROTEIN RPW8"/>
    <property type="match status" value="1"/>
</dbReference>
<dbReference type="Pfam" id="PF25019">
    <property type="entry name" value="LRR_R13L1-DRL21"/>
    <property type="match status" value="1"/>
</dbReference>
<dbReference type="PRINTS" id="PR00364">
    <property type="entry name" value="DISEASERSIST"/>
</dbReference>
<dbReference type="InterPro" id="IPR056789">
    <property type="entry name" value="LRR_R13L1-DRL21"/>
</dbReference>
<evidence type="ECO:0000256" key="3">
    <source>
        <dbReference type="ARBA" id="ARBA00022737"/>
    </source>
</evidence>
<dbReference type="SUPFAM" id="SSF52058">
    <property type="entry name" value="L domain-like"/>
    <property type="match status" value="2"/>
</dbReference>
<evidence type="ECO:0000256" key="5">
    <source>
        <dbReference type="ARBA" id="ARBA00022821"/>
    </source>
</evidence>
<evidence type="ECO:0000256" key="4">
    <source>
        <dbReference type="ARBA" id="ARBA00022741"/>
    </source>
</evidence>
<evidence type="ECO:0000313" key="12">
    <source>
        <dbReference type="RefSeq" id="XP_020095104.1"/>
    </source>
</evidence>
<reference evidence="12" key="2">
    <citation type="submission" date="2025-08" db="UniProtKB">
        <authorList>
            <consortium name="RefSeq"/>
        </authorList>
    </citation>
    <scope>IDENTIFICATION</scope>
    <source>
        <tissue evidence="12">Leaf</tissue>
    </source>
</reference>
<feature type="domain" description="NB-ARC" evidence="7">
    <location>
        <begin position="204"/>
        <end position="372"/>
    </location>
</feature>